<keyword evidence="2" id="KW-1185">Reference proteome</keyword>
<dbReference type="Gene3D" id="3.40.50.1820">
    <property type="entry name" value="alpha/beta hydrolase"/>
    <property type="match status" value="1"/>
</dbReference>
<dbReference type="EMBL" id="MU001493">
    <property type="protein sequence ID" value="KAF2450952.1"/>
    <property type="molecule type" value="Genomic_DNA"/>
</dbReference>
<gene>
    <name evidence="1" type="ORF">P171DRAFT_503770</name>
</gene>
<protein>
    <submittedName>
        <fullName evidence="1">Alpha/beta-hydrolase</fullName>
    </submittedName>
</protein>
<dbReference type="Proteomes" id="UP000799764">
    <property type="component" value="Unassembled WGS sequence"/>
</dbReference>
<sequence length="246" mass="26810">MLEQGQMQFDCLAKAAGCSNATERSPLECLRKANTTALSTTNCQFSPSFDKKIPSALMNAAYTSSLRHTPSIFGTTANEGTDFAPQTLNSTAEFRAAISYLGPFLSPSALDGLVAINAFSHPAFKCPTYAYAGHLSWVYDWVLSDPEDEASGVRAYHTVELHAIWGPNNTDGHPAKSYLPGGVNAGVVPLMRHYVASFVRWLDPNVGRLEGAPRWEKEVGGRSLRIGGWEGWKRLRERDLARGVGC</sequence>
<comment type="caution">
    <text evidence="1">The sequence shown here is derived from an EMBL/GenBank/DDBJ whole genome shotgun (WGS) entry which is preliminary data.</text>
</comment>
<organism evidence="1 2">
    <name type="scientific">Karstenula rhodostoma CBS 690.94</name>
    <dbReference type="NCBI Taxonomy" id="1392251"/>
    <lineage>
        <taxon>Eukaryota</taxon>
        <taxon>Fungi</taxon>
        <taxon>Dikarya</taxon>
        <taxon>Ascomycota</taxon>
        <taxon>Pezizomycotina</taxon>
        <taxon>Dothideomycetes</taxon>
        <taxon>Pleosporomycetidae</taxon>
        <taxon>Pleosporales</taxon>
        <taxon>Massarineae</taxon>
        <taxon>Didymosphaeriaceae</taxon>
        <taxon>Karstenula</taxon>
    </lineage>
</organism>
<dbReference type="InterPro" id="IPR029058">
    <property type="entry name" value="AB_hydrolase_fold"/>
</dbReference>
<accession>A0A9P4UJ43</accession>
<dbReference type="OrthoDB" id="408631at2759"/>
<evidence type="ECO:0000313" key="1">
    <source>
        <dbReference type="EMBL" id="KAF2450952.1"/>
    </source>
</evidence>
<evidence type="ECO:0000313" key="2">
    <source>
        <dbReference type="Proteomes" id="UP000799764"/>
    </source>
</evidence>
<name>A0A9P4UJ43_9PLEO</name>
<reference evidence="1" key="1">
    <citation type="journal article" date="2020" name="Stud. Mycol.">
        <title>101 Dothideomycetes genomes: a test case for predicting lifestyles and emergence of pathogens.</title>
        <authorList>
            <person name="Haridas S."/>
            <person name="Albert R."/>
            <person name="Binder M."/>
            <person name="Bloem J."/>
            <person name="Labutti K."/>
            <person name="Salamov A."/>
            <person name="Andreopoulos B."/>
            <person name="Baker S."/>
            <person name="Barry K."/>
            <person name="Bills G."/>
            <person name="Bluhm B."/>
            <person name="Cannon C."/>
            <person name="Castanera R."/>
            <person name="Culley D."/>
            <person name="Daum C."/>
            <person name="Ezra D."/>
            <person name="Gonzalez J."/>
            <person name="Henrissat B."/>
            <person name="Kuo A."/>
            <person name="Liang C."/>
            <person name="Lipzen A."/>
            <person name="Lutzoni F."/>
            <person name="Magnuson J."/>
            <person name="Mondo S."/>
            <person name="Nolan M."/>
            <person name="Ohm R."/>
            <person name="Pangilinan J."/>
            <person name="Park H.-J."/>
            <person name="Ramirez L."/>
            <person name="Alfaro M."/>
            <person name="Sun H."/>
            <person name="Tritt A."/>
            <person name="Yoshinaga Y."/>
            <person name="Zwiers L.-H."/>
            <person name="Turgeon B."/>
            <person name="Goodwin S."/>
            <person name="Spatafora J."/>
            <person name="Crous P."/>
            <person name="Grigoriev I."/>
        </authorList>
    </citation>
    <scope>NUCLEOTIDE SEQUENCE</scope>
    <source>
        <strain evidence="1">CBS 690.94</strain>
    </source>
</reference>
<proteinExistence type="predicted"/>
<dbReference type="AlphaFoldDB" id="A0A9P4UJ43"/>
<dbReference type="SUPFAM" id="SSF53474">
    <property type="entry name" value="alpha/beta-Hydrolases"/>
    <property type="match status" value="1"/>
</dbReference>